<accession>A0ABY2ND65</accession>
<evidence type="ECO:0008006" key="3">
    <source>
        <dbReference type="Google" id="ProtNLM"/>
    </source>
</evidence>
<organism evidence="1 2">
    <name type="scientific">Leptospira stimsonii</name>
    <dbReference type="NCBI Taxonomy" id="2202203"/>
    <lineage>
        <taxon>Bacteria</taxon>
        <taxon>Pseudomonadati</taxon>
        <taxon>Spirochaetota</taxon>
        <taxon>Spirochaetia</taxon>
        <taxon>Leptospirales</taxon>
        <taxon>Leptospiraceae</taxon>
        <taxon>Leptospira</taxon>
    </lineage>
</organism>
<dbReference type="EMBL" id="RQGT01000009">
    <property type="protein sequence ID" value="TGM21904.1"/>
    <property type="molecule type" value="Genomic_DNA"/>
</dbReference>
<reference evidence="2" key="1">
    <citation type="journal article" date="2019" name="PLoS Negl. Trop. Dis.">
        <title>Revisiting the worldwide diversity of Leptospira species in the environment.</title>
        <authorList>
            <person name="Vincent A.T."/>
            <person name="Schiettekatte O."/>
            <person name="Bourhy P."/>
            <person name="Veyrier F.J."/>
            <person name="Picardeau M."/>
        </authorList>
    </citation>
    <scope>NUCLEOTIDE SEQUENCE [LARGE SCALE GENOMIC DNA]</scope>
    <source>
        <strain evidence="2">201702407</strain>
    </source>
</reference>
<dbReference type="RefSeq" id="WP_135683817.1">
    <property type="nucleotide sequence ID" value="NZ_RQEQ01000041.1"/>
</dbReference>
<dbReference type="Proteomes" id="UP000297422">
    <property type="component" value="Unassembled WGS sequence"/>
</dbReference>
<evidence type="ECO:0000313" key="1">
    <source>
        <dbReference type="EMBL" id="TGM21904.1"/>
    </source>
</evidence>
<evidence type="ECO:0000313" key="2">
    <source>
        <dbReference type="Proteomes" id="UP000297422"/>
    </source>
</evidence>
<name>A0ABY2ND65_9LEPT</name>
<sequence>MSQRIFWISILRFLQISSLFPFFSCIWLTSNTQQIPLKEIIFQYDDGIVYKPILIRISEGDPQIVGDKIGFLDCINENGPVIISASDIYDRNEMFNGKPSDKLRSMIKNAIPNVLFKSDYCSTVETKESVYIDKTKWKSQLERYAKLQVGKPLFCHKTPIENSKRIIRSKFSETCSRTLKPEFTIDITHQEAVLLAEGKINFHISYSNRSLGYGLGWMFNVLSLGFLSLYSSIDALSTFGDESLFEGKKRPYVMRYRGEFEKSVWNYFIWPIWIFKPNERIRFGNPLSDPNETIGLDDYRQESTRQALIVNFLENRLIDRK</sequence>
<keyword evidence="2" id="KW-1185">Reference proteome</keyword>
<proteinExistence type="predicted"/>
<comment type="caution">
    <text evidence="1">The sequence shown here is derived from an EMBL/GenBank/DDBJ whole genome shotgun (WGS) entry which is preliminary data.</text>
</comment>
<gene>
    <name evidence="1" type="ORF">EHQ90_01855</name>
</gene>
<protein>
    <recommendedName>
        <fullName evidence="3">Lipoprotein</fullName>
    </recommendedName>
</protein>